<dbReference type="InterPro" id="IPR023546">
    <property type="entry name" value="MGMT"/>
</dbReference>
<dbReference type="CDD" id="cd06445">
    <property type="entry name" value="ATase"/>
    <property type="match status" value="1"/>
</dbReference>
<dbReference type="Pfam" id="PF01035">
    <property type="entry name" value="DNA_binding_1"/>
    <property type="match status" value="1"/>
</dbReference>
<dbReference type="Proteomes" id="UP000198781">
    <property type="component" value="Unassembled WGS sequence"/>
</dbReference>
<evidence type="ECO:0000259" key="11">
    <source>
        <dbReference type="Pfam" id="PF02870"/>
    </source>
</evidence>
<dbReference type="RefSeq" id="WP_092739158.1">
    <property type="nucleotide sequence ID" value="NZ_FMZC01000001.1"/>
</dbReference>
<keyword evidence="4 9" id="KW-0489">Methyltransferase</keyword>
<evidence type="ECO:0000256" key="2">
    <source>
        <dbReference type="ARBA" id="ARBA00008711"/>
    </source>
</evidence>
<evidence type="ECO:0000313" key="13">
    <source>
        <dbReference type="Proteomes" id="UP000198781"/>
    </source>
</evidence>
<evidence type="ECO:0000256" key="8">
    <source>
        <dbReference type="ARBA" id="ARBA00049348"/>
    </source>
</evidence>
<evidence type="ECO:0000256" key="9">
    <source>
        <dbReference type="HAMAP-Rule" id="MF_00772"/>
    </source>
</evidence>
<keyword evidence="5 9" id="KW-0808">Transferase</keyword>
<dbReference type="HAMAP" id="MF_00772">
    <property type="entry name" value="OGT"/>
    <property type="match status" value="1"/>
</dbReference>
<comment type="catalytic activity">
    <reaction evidence="8 9">
        <text>a 6-O-methyl-2'-deoxyguanosine in DNA + L-cysteinyl-[protein] = S-methyl-L-cysteinyl-[protein] + a 2'-deoxyguanosine in DNA</text>
        <dbReference type="Rhea" id="RHEA:24000"/>
        <dbReference type="Rhea" id="RHEA-COMP:10131"/>
        <dbReference type="Rhea" id="RHEA-COMP:10132"/>
        <dbReference type="Rhea" id="RHEA-COMP:11367"/>
        <dbReference type="Rhea" id="RHEA-COMP:11368"/>
        <dbReference type="ChEBI" id="CHEBI:29950"/>
        <dbReference type="ChEBI" id="CHEBI:82612"/>
        <dbReference type="ChEBI" id="CHEBI:85445"/>
        <dbReference type="ChEBI" id="CHEBI:85448"/>
        <dbReference type="EC" id="2.1.1.63"/>
    </reaction>
</comment>
<feature type="active site" description="Nucleophile; methyl group acceptor" evidence="9">
    <location>
        <position position="139"/>
    </location>
</feature>
<evidence type="ECO:0000256" key="5">
    <source>
        <dbReference type="ARBA" id="ARBA00022679"/>
    </source>
</evidence>
<dbReference type="Gene3D" id="3.30.160.70">
    <property type="entry name" value="Methylated DNA-protein cysteine methyltransferase domain"/>
    <property type="match status" value="1"/>
</dbReference>
<feature type="domain" description="Methylated-DNA-[protein]-cysteine S-methyltransferase DNA binding" evidence="10">
    <location>
        <begin position="88"/>
        <end position="168"/>
    </location>
</feature>
<evidence type="ECO:0000259" key="10">
    <source>
        <dbReference type="Pfam" id="PF01035"/>
    </source>
</evidence>
<dbReference type="GO" id="GO:0005737">
    <property type="term" value="C:cytoplasm"/>
    <property type="evidence" value="ECO:0007669"/>
    <property type="project" value="UniProtKB-SubCell"/>
</dbReference>
<reference evidence="12 13" key="1">
    <citation type="submission" date="2016-10" db="EMBL/GenBank/DDBJ databases">
        <authorList>
            <person name="de Groot N.N."/>
        </authorList>
    </citation>
    <scope>NUCLEOTIDE SEQUENCE [LARGE SCALE GENOMIC DNA]</scope>
    <source>
        <strain evidence="12 13">DSM 16619</strain>
    </source>
</reference>
<evidence type="ECO:0000256" key="3">
    <source>
        <dbReference type="ARBA" id="ARBA00022490"/>
    </source>
</evidence>
<dbReference type="EC" id="2.1.1.63" evidence="9"/>
<evidence type="ECO:0000256" key="6">
    <source>
        <dbReference type="ARBA" id="ARBA00022763"/>
    </source>
</evidence>
<dbReference type="InterPro" id="IPR014048">
    <property type="entry name" value="MethylDNA_cys_MeTrfase_DNA-bd"/>
</dbReference>
<dbReference type="InterPro" id="IPR008332">
    <property type="entry name" value="MethylG_MeTrfase_N"/>
</dbReference>
<organism evidence="12 13">
    <name type="scientific">Paracidovorax valerianellae</name>
    <dbReference type="NCBI Taxonomy" id="187868"/>
    <lineage>
        <taxon>Bacteria</taxon>
        <taxon>Pseudomonadati</taxon>
        <taxon>Pseudomonadota</taxon>
        <taxon>Betaproteobacteria</taxon>
        <taxon>Burkholderiales</taxon>
        <taxon>Comamonadaceae</taxon>
        <taxon>Paracidovorax</taxon>
    </lineage>
</organism>
<gene>
    <name evidence="12" type="ORF">SAMN05192589_10146</name>
</gene>
<comment type="catalytic activity">
    <reaction evidence="1 9">
        <text>a 4-O-methyl-thymidine in DNA + L-cysteinyl-[protein] = a thymidine in DNA + S-methyl-L-cysteinyl-[protein]</text>
        <dbReference type="Rhea" id="RHEA:53428"/>
        <dbReference type="Rhea" id="RHEA-COMP:10131"/>
        <dbReference type="Rhea" id="RHEA-COMP:10132"/>
        <dbReference type="Rhea" id="RHEA-COMP:13555"/>
        <dbReference type="Rhea" id="RHEA-COMP:13556"/>
        <dbReference type="ChEBI" id="CHEBI:29950"/>
        <dbReference type="ChEBI" id="CHEBI:82612"/>
        <dbReference type="ChEBI" id="CHEBI:137386"/>
        <dbReference type="ChEBI" id="CHEBI:137387"/>
        <dbReference type="EC" id="2.1.1.63"/>
    </reaction>
</comment>
<comment type="similarity">
    <text evidence="2 9">Belongs to the MGMT family.</text>
</comment>
<proteinExistence type="inferred from homology"/>
<dbReference type="AlphaFoldDB" id="A0A1G6I2T2"/>
<sequence>MQFHPSTVQSRTPTPLGDVRLAASPQGLSGLWFDGQRHQPSHWLDGPAAWPVDDAHPVLRQAAAQLQEYLAGQRTRFDLPLDLSGGTPFQQAVWQALLGIACGATTSYGALSRVLERPLAVRAVGAAVGRNPVSVIVPCHRVLGTSGSLTGYAGGLPRKEWLLQREGATPQPGAGRSAPIPRTLALFADDESLLLTGAAA</sequence>
<dbReference type="OrthoDB" id="9802228at2"/>
<keyword evidence="3 9" id="KW-0963">Cytoplasm</keyword>
<feature type="domain" description="Methylguanine DNA methyltransferase ribonuclease-like" evidence="11">
    <location>
        <begin position="13"/>
        <end position="83"/>
    </location>
</feature>
<dbReference type="InterPro" id="IPR001497">
    <property type="entry name" value="MethylDNA_cys_MeTrfase_AS"/>
</dbReference>
<keyword evidence="6 9" id="KW-0227">DNA damage</keyword>
<dbReference type="InterPro" id="IPR036631">
    <property type="entry name" value="MGMT_N_sf"/>
</dbReference>
<dbReference type="PROSITE" id="PS00374">
    <property type="entry name" value="MGMT"/>
    <property type="match status" value="1"/>
</dbReference>
<dbReference type="PANTHER" id="PTHR10815:SF5">
    <property type="entry name" value="METHYLATED-DNA--PROTEIN-CYSTEINE METHYLTRANSFERASE"/>
    <property type="match status" value="1"/>
</dbReference>
<dbReference type="STRING" id="187868.SAMN05192589_10146"/>
<protein>
    <recommendedName>
        <fullName evidence="9">Methylated-DNA--protein-cysteine methyltransferase</fullName>
        <ecNumber evidence="9">2.1.1.63</ecNumber>
    </recommendedName>
    <alternativeName>
        <fullName evidence="9">6-O-methylguanine-DNA methyltransferase</fullName>
        <shortName evidence="9">MGMT</shortName>
    </alternativeName>
    <alternativeName>
        <fullName evidence="9">O-6-methylguanine-DNA-alkyltransferase</fullName>
    </alternativeName>
</protein>
<evidence type="ECO:0000256" key="1">
    <source>
        <dbReference type="ARBA" id="ARBA00001286"/>
    </source>
</evidence>
<comment type="miscellaneous">
    <text evidence="9">This enzyme catalyzes only one turnover and therefore is not strictly catalytic. According to one definition, an enzyme is a biocatalyst that acts repeatedly and over many reaction cycles.</text>
</comment>
<comment type="subcellular location">
    <subcellularLocation>
        <location evidence="9">Cytoplasm</location>
    </subcellularLocation>
</comment>
<dbReference type="NCBIfam" id="TIGR00589">
    <property type="entry name" value="ogt"/>
    <property type="match status" value="1"/>
</dbReference>
<dbReference type="GO" id="GO:0006307">
    <property type="term" value="P:DNA alkylation repair"/>
    <property type="evidence" value="ECO:0007669"/>
    <property type="project" value="UniProtKB-UniRule"/>
</dbReference>
<comment type="function">
    <text evidence="9">Involved in the cellular defense against the biological effects of O6-methylguanine (O6-MeG) and O4-methylthymine (O4-MeT) in DNA. Repairs the methylated nucleobase in DNA by stoichiometrically transferring the methyl group to a cysteine residue in the enzyme. This is a suicide reaction: the enzyme is irreversibly inactivated.</text>
</comment>
<evidence type="ECO:0000256" key="7">
    <source>
        <dbReference type="ARBA" id="ARBA00023204"/>
    </source>
</evidence>
<keyword evidence="7 9" id="KW-0234">DNA repair</keyword>
<evidence type="ECO:0000256" key="4">
    <source>
        <dbReference type="ARBA" id="ARBA00022603"/>
    </source>
</evidence>
<dbReference type="Pfam" id="PF02870">
    <property type="entry name" value="Methyltransf_1N"/>
    <property type="match status" value="1"/>
</dbReference>
<dbReference type="SUPFAM" id="SSF53155">
    <property type="entry name" value="Methylated DNA-protein cysteine methyltransferase domain"/>
    <property type="match status" value="1"/>
</dbReference>
<dbReference type="GO" id="GO:0003908">
    <property type="term" value="F:methylated-DNA-[protein]-cysteine S-methyltransferase activity"/>
    <property type="evidence" value="ECO:0007669"/>
    <property type="project" value="UniProtKB-UniRule"/>
</dbReference>
<dbReference type="GO" id="GO:0032259">
    <property type="term" value="P:methylation"/>
    <property type="evidence" value="ECO:0007669"/>
    <property type="project" value="UniProtKB-KW"/>
</dbReference>
<accession>A0A1G6I2T2</accession>
<dbReference type="EMBL" id="FMZC01000001">
    <property type="protein sequence ID" value="SDC00385.1"/>
    <property type="molecule type" value="Genomic_DNA"/>
</dbReference>
<dbReference type="PANTHER" id="PTHR10815">
    <property type="entry name" value="METHYLATED-DNA--PROTEIN-CYSTEINE METHYLTRANSFERASE"/>
    <property type="match status" value="1"/>
</dbReference>
<name>A0A1G6I2T2_9BURK</name>
<dbReference type="InterPro" id="IPR036388">
    <property type="entry name" value="WH-like_DNA-bd_sf"/>
</dbReference>
<evidence type="ECO:0000313" key="12">
    <source>
        <dbReference type="EMBL" id="SDC00385.1"/>
    </source>
</evidence>
<dbReference type="Gene3D" id="1.10.10.10">
    <property type="entry name" value="Winged helix-like DNA-binding domain superfamily/Winged helix DNA-binding domain"/>
    <property type="match status" value="1"/>
</dbReference>
<dbReference type="InterPro" id="IPR036217">
    <property type="entry name" value="MethylDNA_cys_MeTrfase_DNAb"/>
</dbReference>
<dbReference type="SUPFAM" id="SSF46767">
    <property type="entry name" value="Methylated DNA-protein cysteine methyltransferase, C-terminal domain"/>
    <property type="match status" value="1"/>
</dbReference>
<dbReference type="FunFam" id="1.10.10.10:FF:000214">
    <property type="entry name" value="Methylated-DNA--protein-cysteine methyltransferase"/>
    <property type="match status" value="1"/>
</dbReference>
<keyword evidence="13" id="KW-1185">Reference proteome</keyword>